<sequence>MWQAPHEHLDVPVIVQVETAAPPGTNSEGDSSVEISGTAALVTGGASGLGAATAKRLADAGVTVFGLDLAQSIERAGDSVPDGVTLIAADVTSEEDVEAALDTITGSGVPLRIVVNCAGVGWAGRILSKKGPHDLELFRTVITINLLGTFNVMRLAANRIQNLPTVDDSGQRGVVVNTASVAAFEGQIGQIAYTASKGGVHAMTITAARDLAQVGIRVNTIAPGIVDTPMLAGVTEEYRKGLEASVPFPSRLAQPTEYAQLVQMIAEHDYLNGETIRMDGAIRMAPR</sequence>
<dbReference type="InterPro" id="IPR036291">
    <property type="entry name" value="NAD(P)-bd_dom_sf"/>
</dbReference>
<dbReference type="PANTHER" id="PTHR43658">
    <property type="entry name" value="SHORT-CHAIN DEHYDROGENASE/REDUCTASE"/>
    <property type="match status" value="1"/>
</dbReference>
<evidence type="ECO:0000256" key="3">
    <source>
        <dbReference type="RuleBase" id="RU000363"/>
    </source>
</evidence>
<dbReference type="PANTHER" id="PTHR43658:SF8">
    <property type="entry name" value="17-BETA-HYDROXYSTEROID DEHYDROGENASE 14-RELATED"/>
    <property type="match status" value="1"/>
</dbReference>
<keyword evidence="2" id="KW-0560">Oxidoreductase</keyword>
<dbReference type="STRING" id="398843.A3K89_09770"/>
<comment type="similarity">
    <text evidence="1 3">Belongs to the short-chain dehydrogenases/reductases (SDR) family.</text>
</comment>
<dbReference type="PRINTS" id="PR00081">
    <property type="entry name" value="GDHRDH"/>
</dbReference>
<dbReference type="Pfam" id="PF00106">
    <property type="entry name" value="adh_short"/>
    <property type="match status" value="1"/>
</dbReference>
<dbReference type="InterPro" id="IPR002347">
    <property type="entry name" value="SDR_fam"/>
</dbReference>
<accession>A0A239L9Z8</accession>
<evidence type="ECO:0000313" key="5">
    <source>
        <dbReference type="Proteomes" id="UP000198327"/>
    </source>
</evidence>
<dbReference type="EMBL" id="FZOW01000012">
    <property type="protein sequence ID" value="SNT26683.1"/>
    <property type="molecule type" value="Genomic_DNA"/>
</dbReference>
<name>A0A239L9Z8_9NOCA</name>
<dbReference type="InterPro" id="IPR020904">
    <property type="entry name" value="Sc_DH/Rdtase_CS"/>
</dbReference>
<evidence type="ECO:0000256" key="2">
    <source>
        <dbReference type="ARBA" id="ARBA00023002"/>
    </source>
</evidence>
<organism evidence="4 5">
    <name type="scientific">Rhodococcoides kyotonense</name>
    <dbReference type="NCBI Taxonomy" id="398843"/>
    <lineage>
        <taxon>Bacteria</taxon>
        <taxon>Bacillati</taxon>
        <taxon>Actinomycetota</taxon>
        <taxon>Actinomycetes</taxon>
        <taxon>Mycobacteriales</taxon>
        <taxon>Nocardiaceae</taxon>
        <taxon>Rhodococcoides</taxon>
    </lineage>
</organism>
<dbReference type="AlphaFoldDB" id="A0A239L9Z8"/>
<protein>
    <submittedName>
        <fullName evidence="4">NAD(P)-dependent dehydrogenase, short-chain alcohol dehydrogenase family</fullName>
    </submittedName>
</protein>
<reference evidence="5" key="1">
    <citation type="submission" date="2017-06" db="EMBL/GenBank/DDBJ databases">
        <authorList>
            <person name="Varghese N."/>
            <person name="Submissions S."/>
        </authorList>
    </citation>
    <scope>NUCLEOTIDE SEQUENCE [LARGE SCALE GENOMIC DNA]</scope>
    <source>
        <strain evidence="5">JCM 23211</strain>
    </source>
</reference>
<evidence type="ECO:0000313" key="4">
    <source>
        <dbReference type="EMBL" id="SNT26683.1"/>
    </source>
</evidence>
<gene>
    <name evidence="4" type="ORF">SAMN05421642_112111</name>
</gene>
<dbReference type="GO" id="GO:0016491">
    <property type="term" value="F:oxidoreductase activity"/>
    <property type="evidence" value="ECO:0007669"/>
    <property type="project" value="UniProtKB-KW"/>
</dbReference>
<keyword evidence="5" id="KW-1185">Reference proteome</keyword>
<dbReference type="PROSITE" id="PS00061">
    <property type="entry name" value="ADH_SHORT"/>
    <property type="match status" value="1"/>
</dbReference>
<dbReference type="SUPFAM" id="SSF51735">
    <property type="entry name" value="NAD(P)-binding Rossmann-fold domains"/>
    <property type="match status" value="1"/>
</dbReference>
<dbReference type="Proteomes" id="UP000198327">
    <property type="component" value="Unassembled WGS sequence"/>
</dbReference>
<evidence type="ECO:0000256" key="1">
    <source>
        <dbReference type="ARBA" id="ARBA00006484"/>
    </source>
</evidence>
<proteinExistence type="inferred from homology"/>
<dbReference type="PRINTS" id="PR00080">
    <property type="entry name" value="SDRFAMILY"/>
</dbReference>
<dbReference type="Gene3D" id="3.40.50.720">
    <property type="entry name" value="NAD(P)-binding Rossmann-like Domain"/>
    <property type="match status" value="1"/>
</dbReference>